<protein>
    <submittedName>
        <fullName evidence="2">Uncharacterized protein</fullName>
    </submittedName>
</protein>
<dbReference type="EMBL" id="JAVRRD010000002">
    <property type="protein sequence ID" value="KAK5062465.1"/>
    <property type="molecule type" value="Genomic_DNA"/>
</dbReference>
<evidence type="ECO:0000256" key="1">
    <source>
        <dbReference type="SAM" id="MobiDB-lite"/>
    </source>
</evidence>
<sequence length="493" mass="54967">MSVFDSNRILWAAVLISLGTAYYTVPSLLRTVKDAARSPQPDPVPPARQLQKESENSLKIETLRALADGHSYDLRSSAIKIVAYRTIRTSTKDLLLRDLASKDYVRRDNAINALWMLLFHARLNTTCFADAFSRRRGIEAVVEALIQGLPAHDKLSSTKRPSTSPDGEEKDDIPPSPLKPNHRPAHEASLLIILNHLLNQTSRSSHSWKADEFQPIDHAVRAGLVDRWLAKYPFPCSLPENEKFGFVRSDVARLCERSSWGTDDPLMADIVKAVVATTEGQRALCNAGLRRGGSVRHLRRNGFDLQWQFDPLREAHRTGGDPHGPNEDNVEEDHDVAMTDGEDTAGVPLDRDNQAEWLPLLPRPRSAERSQEEEHLRRRHREAVVVAERGTPLRRENILQRENSQFGFQPMAGVSEVEGVLNNLIDLSDSDGAELIVHDQSIERVEVLSSHEDGLDPMEQALAVQHTVGNESEEASTDHDENGGETEQAAPVA</sequence>
<dbReference type="Proteomes" id="UP001358417">
    <property type="component" value="Unassembled WGS sequence"/>
</dbReference>
<name>A0AAV9NQY5_9EURO</name>
<organism evidence="2 3">
    <name type="scientific">Exophiala bonariae</name>
    <dbReference type="NCBI Taxonomy" id="1690606"/>
    <lineage>
        <taxon>Eukaryota</taxon>
        <taxon>Fungi</taxon>
        <taxon>Dikarya</taxon>
        <taxon>Ascomycota</taxon>
        <taxon>Pezizomycotina</taxon>
        <taxon>Eurotiomycetes</taxon>
        <taxon>Chaetothyriomycetidae</taxon>
        <taxon>Chaetothyriales</taxon>
        <taxon>Herpotrichiellaceae</taxon>
        <taxon>Exophiala</taxon>
    </lineage>
</organism>
<feature type="region of interest" description="Disordered" evidence="1">
    <location>
        <begin position="153"/>
        <end position="181"/>
    </location>
</feature>
<dbReference type="AlphaFoldDB" id="A0AAV9NQY5"/>
<evidence type="ECO:0000313" key="2">
    <source>
        <dbReference type="EMBL" id="KAK5062465.1"/>
    </source>
</evidence>
<comment type="caution">
    <text evidence="2">The sequence shown here is derived from an EMBL/GenBank/DDBJ whole genome shotgun (WGS) entry which is preliminary data.</text>
</comment>
<reference evidence="2 3" key="1">
    <citation type="submission" date="2023-08" db="EMBL/GenBank/DDBJ databases">
        <title>Black Yeasts Isolated from many extreme environments.</title>
        <authorList>
            <person name="Coleine C."/>
            <person name="Stajich J.E."/>
            <person name="Selbmann L."/>
        </authorList>
    </citation>
    <scope>NUCLEOTIDE SEQUENCE [LARGE SCALE GENOMIC DNA]</scope>
    <source>
        <strain evidence="2 3">CCFEE 5792</strain>
    </source>
</reference>
<accession>A0AAV9NQY5</accession>
<dbReference type="GeneID" id="89972714"/>
<feature type="region of interest" description="Disordered" evidence="1">
    <location>
        <begin position="464"/>
        <end position="493"/>
    </location>
</feature>
<keyword evidence="3" id="KW-1185">Reference proteome</keyword>
<proteinExistence type="predicted"/>
<gene>
    <name evidence="2" type="ORF">LTR84_004536</name>
</gene>
<evidence type="ECO:0000313" key="3">
    <source>
        <dbReference type="Proteomes" id="UP001358417"/>
    </source>
</evidence>
<dbReference type="RefSeq" id="XP_064710737.1">
    <property type="nucleotide sequence ID" value="XM_064848113.1"/>
</dbReference>